<feature type="compositionally biased region" description="Basic residues" evidence="1">
    <location>
        <begin position="848"/>
        <end position="859"/>
    </location>
</feature>
<reference evidence="2 3" key="1">
    <citation type="journal article" date="2018" name="Evol. Lett.">
        <title>Horizontal gene cluster transfer increased hallucinogenic mushroom diversity.</title>
        <authorList>
            <person name="Reynolds H.T."/>
            <person name="Vijayakumar V."/>
            <person name="Gluck-Thaler E."/>
            <person name="Korotkin H.B."/>
            <person name="Matheny P.B."/>
            <person name="Slot J.C."/>
        </authorList>
    </citation>
    <scope>NUCLEOTIDE SEQUENCE [LARGE SCALE GENOMIC DNA]</scope>
    <source>
        <strain evidence="2 3">2629</strain>
    </source>
</reference>
<organism evidence="2 3">
    <name type="scientific">Panaeolus cyanescens</name>
    <dbReference type="NCBI Taxonomy" id="181874"/>
    <lineage>
        <taxon>Eukaryota</taxon>
        <taxon>Fungi</taxon>
        <taxon>Dikarya</taxon>
        <taxon>Basidiomycota</taxon>
        <taxon>Agaricomycotina</taxon>
        <taxon>Agaricomycetes</taxon>
        <taxon>Agaricomycetidae</taxon>
        <taxon>Agaricales</taxon>
        <taxon>Agaricineae</taxon>
        <taxon>Galeropsidaceae</taxon>
        <taxon>Panaeolus</taxon>
    </lineage>
</organism>
<feature type="region of interest" description="Disordered" evidence="1">
    <location>
        <begin position="405"/>
        <end position="438"/>
    </location>
</feature>
<feature type="compositionally biased region" description="Low complexity" evidence="1">
    <location>
        <begin position="1109"/>
        <end position="1119"/>
    </location>
</feature>
<accession>A0A409W3H6</accession>
<feature type="region of interest" description="Disordered" evidence="1">
    <location>
        <begin position="116"/>
        <end position="160"/>
    </location>
</feature>
<dbReference type="AlphaFoldDB" id="A0A409W3H6"/>
<proteinExistence type="predicted"/>
<evidence type="ECO:0000313" key="2">
    <source>
        <dbReference type="EMBL" id="PPQ73069.1"/>
    </source>
</evidence>
<feature type="region of interest" description="Disordered" evidence="1">
    <location>
        <begin position="1"/>
        <end position="37"/>
    </location>
</feature>
<feature type="compositionally biased region" description="Basic and acidic residues" evidence="1">
    <location>
        <begin position="944"/>
        <end position="954"/>
    </location>
</feature>
<feature type="compositionally biased region" description="Polar residues" evidence="1">
    <location>
        <begin position="330"/>
        <end position="345"/>
    </location>
</feature>
<feature type="region of interest" description="Disordered" evidence="1">
    <location>
        <begin position="301"/>
        <end position="345"/>
    </location>
</feature>
<keyword evidence="3" id="KW-1185">Reference proteome</keyword>
<feature type="compositionally biased region" description="Polar residues" evidence="1">
    <location>
        <begin position="967"/>
        <end position="993"/>
    </location>
</feature>
<dbReference type="OrthoDB" id="3061191at2759"/>
<gene>
    <name evidence="2" type="ORF">CVT24_001614</name>
</gene>
<feature type="compositionally biased region" description="Polar residues" evidence="1">
    <location>
        <begin position="1"/>
        <end position="15"/>
    </location>
</feature>
<feature type="compositionally biased region" description="Low complexity" evidence="1">
    <location>
        <begin position="16"/>
        <end position="30"/>
    </location>
</feature>
<feature type="region of interest" description="Disordered" evidence="1">
    <location>
        <begin position="359"/>
        <end position="390"/>
    </location>
</feature>
<feature type="region of interest" description="Disordered" evidence="1">
    <location>
        <begin position="824"/>
        <end position="1233"/>
    </location>
</feature>
<feature type="region of interest" description="Disordered" evidence="1">
    <location>
        <begin position="646"/>
        <end position="685"/>
    </location>
</feature>
<feature type="compositionally biased region" description="Basic and acidic residues" evidence="1">
    <location>
        <begin position="1039"/>
        <end position="1065"/>
    </location>
</feature>
<evidence type="ECO:0000256" key="1">
    <source>
        <dbReference type="SAM" id="MobiDB-lite"/>
    </source>
</evidence>
<feature type="compositionally biased region" description="Polar residues" evidence="1">
    <location>
        <begin position="301"/>
        <end position="315"/>
    </location>
</feature>
<feature type="compositionally biased region" description="Low complexity" evidence="1">
    <location>
        <begin position="149"/>
        <end position="160"/>
    </location>
</feature>
<dbReference type="InParanoid" id="A0A409W3H6"/>
<sequence length="1233" mass="135845">MSGNYDYNFPTDNQLSPSGSGSSPPSEAPSTYKTSATRLDMDCINDNEQLPISRGVQYGGGRRREEDFLDSTITPTKLRPTITARKGLDEALPPSKDGKLFEERVLERRRELQGNAQGTQGCYVDSSGRRFHPTLHLPKDHHHQRHRSNSAGSQSSMMSHSMQTMDSAISHAYPQQGYMPTMQTYEPQASLFQYHPASPMMMQHLLPHLSSPYPPYPVYSQGIQSYGPYLPDVNSSTYNQVYEMDISNEQDMEYNNLSAAGKGADGQPAKTNLAGSQAPSFSQVPAQASSTLPPPTITVQSATPVKNLGGNTVTTEVPAPASSNRPPPTITVQSATPVKNLGGNTNDALLTANTLQSSSIPAPELHPAAPDSYAVHDGGQQPSAPPAISNVNDAKDMQIQMPEVDEHSDLDIGKFSDDEEDDQAAGGDSLKLPGGRPSKAKEKIMAGYVSQIRKLALEAAAQTGLTVSYIMTQASDSSDTRSGNCWNTWQRGYFEQFREEELERLGIDPKDRPPAGSPVLPSIIKSAYKRFMSEHGSRGIEILRAWDAIQKFQDANMTVQQRVSHFKKETKKIKRLLDNLAASFNFQSALISVGGVVNQDQALCITHETSMADGFLQSLIANKDEEVFRGLFRSHVYGKAGQQYLEKMQNPTDPPPPAQPSCPQPEEAEETNKVPSSNTESATRKIQEDAIRDCLENLFGPKSKMENHIHPRFLWRALGKELGKPSRRLTLLNWPEVAGFPTSNKSNKGLADLTSEKRSALYRAVKDEKFPLSKRRWDWAGNSTADNSPVIQCLPMKDQRALCLYADGRVARDGQTLKELVAGLPAPPSKVDKDAKDASVPAGSTKAKSVKKGKGKGKGKAQSVAPKSMSIIDTDSESELDAAPTNIEGPPSSTCSAEQDPPEDLNISDRSQHSLPPIDSRSALYPPFTQKDKSDDEDVFFLSPKEKKQARLKPDAVMPVHGGMQHASEQTNLNRTPTKSKSSAPPTNKTPTSKPFVKKRERDMSTSSFDKGSSADEDDKRSKRSRTGSTTSSQWGDNLSDKYMFDDHYSDNIVKDDAWNDDRYSSHQGPGSREMIRRRQSPLPSSGYPHPTAMHPYYPGHPGIPPIHPGGSPFYFPNHSPYPPPPPPNHNFRAPPRSLYGHMAPVPSYNPMYPSLPGHTGPSRPSHLYQNSGHTRQNSADAAYGQRSRCNHQDDDLPSPPRPPRWTGRREQRYDQEGNRQGRRAQKYDQEDM</sequence>
<feature type="region of interest" description="Disordered" evidence="1">
    <location>
        <begin position="258"/>
        <end position="277"/>
    </location>
</feature>
<protein>
    <submittedName>
        <fullName evidence="2">Uncharacterized protein</fullName>
    </submittedName>
</protein>
<comment type="caution">
    <text evidence="2">The sequence shown here is derived from an EMBL/GenBank/DDBJ whole genome shotgun (WGS) entry which is preliminary data.</text>
</comment>
<evidence type="ECO:0000313" key="3">
    <source>
        <dbReference type="Proteomes" id="UP000284842"/>
    </source>
</evidence>
<dbReference type="EMBL" id="NHTK01005837">
    <property type="protein sequence ID" value="PPQ73069.1"/>
    <property type="molecule type" value="Genomic_DNA"/>
</dbReference>
<feature type="compositionally biased region" description="Basic and acidic residues" evidence="1">
    <location>
        <begin position="405"/>
        <end position="416"/>
    </location>
</feature>
<dbReference type="Proteomes" id="UP000284842">
    <property type="component" value="Unassembled WGS sequence"/>
</dbReference>
<feature type="compositionally biased region" description="Polar residues" evidence="1">
    <location>
        <begin position="1168"/>
        <end position="1180"/>
    </location>
</feature>
<name>A0A409W3H6_9AGAR</name>
<feature type="compositionally biased region" description="Pro residues" evidence="1">
    <location>
        <begin position="652"/>
        <end position="663"/>
    </location>
</feature>
<feature type="compositionally biased region" description="Basic residues" evidence="1">
    <location>
        <begin position="129"/>
        <end position="148"/>
    </location>
</feature>
<feature type="compositionally biased region" description="Pro residues" evidence="1">
    <location>
        <begin position="1120"/>
        <end position="1129"/>
    </location>
</feature>
<feature type="compositionally biased region" description="Basic and acidic residues" evidence="1">
    <location>
        <begin position="1208"/>
        <end position="1233"/>
    </location>
</feature>